<protein>
    <submittedName>
        <fullName evidence="2">Amino acid adenylation domain-containing protein</fullName>
    </submittedName>
</protein>
<dbReference type="InterPro" id="IPR042099">
    <property type="entry name" value="ANL_N_sf"/>
</dbReference>
<name>A0A1G9Y6C4_ALLAB</name>
<gene>
    <name evidence="2" type="ORF">SAMN04489726_4630</name>
</gene>
<dbReference type="GO" id="GO:0044550">
    <property type="term" value="P:secondary metabolite biosynthetic process"/>
    <property type="evidence" value="ECO:0007669"/>
    <property type="project" value="TreeGrafter"/>
</dbReference>
<evidence type="ECO:0000313" key="2">
    <source>
        <dbReference type="EMBL" id="SDN04644.1"/>
    </source>
</evidence>
<dbReference type="AlphaFoldDB" id="A0A1G9Y6C4"/>
<organism evidence="2 3">
    <name type="scientific">Allokutzneria albata</name>
    <name type="common">Kibdelosporangium albatum</name>
    <dbReference type="NCBI Taxonomy" id="211114"/>
    <lineage>
        <taxon>Bacteria</taxon>
        <taxon>Bacillati</taxon>
        <taxon>Actinomycetota</taxon>
        <taxon>Actinomycetes</taxon>
        <taxon>Pseudonocardiales</taxon>
        <taxon>Pseudonocardiaceae</taxon>
        <taxon>Allokutzneria</taxon>
    </lineage>
</organism>
<dbReference type="RefSeq" id="WP_052408286.1">
    <property type="nucleotide sequence ID" value="NZ_JOEF01000061.1"/>
</dbReference>
<dbReference type="Gene3D" id="3.30.300.30">
    <property type="match status" value="1"/>
</dbReference>
<dbReference type="PROSITE" id="PS00455">
    <property type="entry name" value="AMP_BINDING"/>
    <property type="match status" value="1"/>
</dbReference>
<evidence type="ECO:0000259" key="1">
    <source>
        <dbReference type="Pfam" id="PF00501"/>
    </source>
</evidence>
<dbReference type="GO" id="GO:0031177">
    <property type="term" value="F:phosphopantetheine binding"/>
    <property type="evidence" value="ECO:0007669"/>
    <property type="project" value="TreeGrafter"/>
</dbReference>
<dbReference type="EMBL" id="LT629701">
    <property type="protein sequence ID" value="SDN04644.1"/>
    <property type="molecule type" value="Genomic_DNA"/>
</dbReference>
<dbReference type="SUPFAM" id="SSF56801">
    <property type="entry name" value="Acetyl-CoA synthetase-like"/>
    <property type="match status" value="1"/>
</dbReference>
<keyword evidence="3" id="KW-1185">Reference proteome</keyword>
<dbReference type="STRING" id="211114.SAMN04489726_4630"/>
<dbReference type="PANTHER" id="PTHR45527:SF1">
    <property type="entry name" value="FATTY ACID SYNTHASE"/>
    <property type="match status" value="1"/>
</dbReference>
<dbReference type="NCBIfam" id="TIGR01733">
    <property type="entry name" value="AA-adenyl-dom"/>
    <property type="match status" value="1"/>
</dbReference>
<reference evidence="2 3" key="1">
    <citation type="submission" date="2016-10" db="EMBL/GenBank/DDBJ databases">
        <authorList>
            <person name="de Groot N.N."/>
        </authorList>
    </citation>
    <scope>NUCLEOTIDE SEQUENCE [LARGE SCALE GENOMIC DNA]</scope>
    <source>
        <strain evidence="2 3">DSM 44149</strain>
    </source>
</reference>
<sequence>MNSQTLIHRFDAVAAACGDSTAVEFDGAELTYTELRQASQRMAARLAEEFGIINGDRVAIHLEPGLDIVVAILAILRCGAAYVPLDVDSPADRNSVIVADCKPRGILGDVAFDHDAKRLAASSVRDLWRSGGAAVDTPSTPEGTGADTAYVIYTSGTTGRPKGVPVTHRNLLALFDATSGLFDVGPDDRWLLYHSFAFDFSVWELWGPLLTGGRSVVLDKWDKLSPDLCAELITARGITVLSQTPTAFGILGQELRSRTGQDGLALRYVVFGGERLIGSALLPWVERFGLDQPRLVNMYGLTEATVHTTFHRITAANLTSDASVIGKPLPGFVCKVVADGDAPGDHGELLVSGPQVTGGYLNRPELTAERFGRYPADRSDSPVFYRTGDVVEWRDGVLVHLGRADNQVKIRGHRIEIGEVEVAATAVRDVQRVCVALVDRDGVPVLACAYTTGSGKPIPPREFRNELATRIPRYMVPDRYRLFAEFPLTVNGKVDTAVITREMESSS</sequence>
<dbReference type="PANTHER" id="PTHR45527">
    <property type="entry name" value="NONRIBOSOMAL PEPTIDE SYNTHETASE"/>
    <property type="match status" value="1"/>
</dbReference>
<accession>A0A1G9Y6C4</accession>
<proteinExistence type="predicted"/>
<dbReference type="eggNOG" id="COG1020">
    <property type="taxonomic scope" value="Bacteria"/>
</dbReference>
<dbReference type="GO" id="GO:0005829">
    <property type="term" value="C:cytosol"/>
    <property type="evidence" value="ECO:0007669"/>
    <property type="project" value="TreeGrafter"/>
</dbReference>
<dbReference type="Pfam" id="PF00501">
    <property type="entry name" value="AMP-binding"/>
    <property type="match status" value="1"/>
</dbReference>
<feature type="domain" description="AMP-dependent synthetase/ligase" evidence="1">
    <location>
        <begin position="10"/>
        <end position="361"/>
    </location>
</feature>
<dbReference type="Gene3D" id="3.40.50.12780">
    <property type="entry name" value="N-terminal domain of ligase-like"/>
    <property type="match status" value="1"/>
</dbReference>
<dbReference type="GO" id="GO:0043041">
    <property type="term" value="P:amino acid activation for nonribosomal peptide biosynthetic process"/>
    <property type="evidence" value="ECO:0007669"/>
    <property type="project" value="TreeGrafter"/>
</dbReference>
<dbReference type="Proteomes" id="UP000183376">
    <property type="component" value="Chromosome I"/>
</dbReference>
<dbReference type="InterPro" id="IPR045851">
    <property type="entry name" value="AMP-bd_C_sf"/>
</dbReference>
<dbReference type="InterPro" id="IPR000873">
    <property type="entry name" value="AMP-dep_synth/lig_dom"/>
</dbReference>
<dbReference type="InterPro" id="IPR020845">
    <property type="entry name" value="AMP-binding_CS"/>
</dbReference>
<evidence type="ECO:0000313" key="3">
    <source>
        <dbReference type="Proteomes" id="UP000183376"/>
    </source>
</evidence>
<dbReference type="InterPro" id="IPR010071">
    <property type="entry name" value="AA_adenyl_dom"/>
</dbReference>